<keyword evidence="20" id="KW-1185">Reference proteome</keyword>
<evidence type="ECO:0000256" key="15">
    <source>
        <dbReference type="PIRSR" id="PIRSR006404-1"/>
    </source>
</evidence>
<feature type="transmembrane region" description="Helical" evidence="14">
    <location>
        <begin position="177"/>
        <end position="196"/>
    </location>
</feature>
<keyword evidence="3 14" id="KW-1003">Cell membrane</keyword>
<dbReference type="PANTHER" id="PTHR39188">
    <property type="entry name" value="MEMBRANE-ASSOCIATED ZINC METALLOPROTEASE M50B"/>
    <property type="match status" value="1"/>
</dbReference>
<evidence type="ECO:0000256" key="5">
    <source>
        <dbReference type="ARBA" id="ARBA00022692"/>
    </source>
</evidence>
<comment type="subcellular location">
    <subcellularLocation>
        <location evidence="1 14">Cell membrane</location>
        <topology evidence="1 14">Multi-pass membrane protein</topology>
    </subcellularLocation>
</comment>
<evidence type="ECO:0000256" key="17">
    <source>
        <dbReference type="SAM" id="MobiDB-lite"/>
    </source>
</evidence>
<evidence type="ECO:0000256" key="6">
    <source>
        <dbReference type="ARBA" id="ARBA00022723"/>
    </source>
</evidence>
<evidence type="ECO:0000256" key="10">
    <source>
        <dbReference type="ARBA" id="ARBA00022989"/>
    </source>
</evidence>
<keyword evidence="11 14" id="KW-0482">Metalloprotease</keyword>
<evidence type="ECO:0000256" key="16">
    <source>
        <dbReference type="PIRSR" id="PIRSR006404-2"/>
    </source>
</evidence>
<comment type="cofactor">
    <cofactor evidence="14 16">
        <name>Zn(2+)</name>
        <dbReference type="ChEBI" id="CHEBI:29105"/>
    </cofactor>
    <text evidence="14 16">Binds 1 zinc ion per subunit.</text>
</comment>
<feature type="transmembrane region" description="Helical" evidence="14">
    <location>
        <begin position="248"/>
        <end position="270"/>
    </location>
</feature>
<dbReference type="PIRSF" id="PIRSF006404">
    <property type="entry name" value="UCP006404_Pept_M50_CBS"/>
    <property type="match status" value="1"/>
</dbReference>
<evidence type="ECO:0000256" key="3">
    <source>
        <dbReference type="ARBA" id="ARBA00022475"/>
    </source>
</evidence>
<gene>
    <name evidence="19" type="ORF">EXE58_17720</name>
</gene>
<evidence type="ECO:0000256" key="8">
    <source>
        <dbReference type="ARBA" id="ARBA00022801"/>
    </source>
</evidence>
<proteinExistence type="inferred from homology"/>
<dbReference type="GO" id="GO:0008237">
    <property type="term" value="F:metallopeptidase activity"/>
    <property type="evidence" value="ECO:0007669"/>
    <property type="project" value="UniProtKB-UniRule"/>
</dbReference>
<feature type="active site" evidence="15">
    <location>
        <position position="103"/>
    </location>
</feature>
<dbReference type="KEGG" id="nsn:EXE58_17720"/>
<feature type="domain" description="Peptidase M50" evidence="18">
    <location>
        <begin position="178"/>
        <end position="213"/>
    </location>
</feature>
<evidence type="ECO:0000259" key="18">
    <source>
        <dbReference type="Pfam" id="PF02163"/>
    </source>
</evidence>
<keyword evidence="5 14" id="KW-0812">Transmembrane</keyword>
<protein>
    <recommendedName>
        <fullName evidence="14">Zinc metalloprotease</fullName>
    </recommendedName>
</protein>
<evidence type="ECO:0000256" key="4">
    <source>
        <dbReference type="ARBA" id="ARBA00022670"/>
    </source>
</evidence>
<keyword evidence="13 14" id="KW-0472">Membrane</keyword>
<accession>A0A4P7IK19</accession>
<feature type="binding site" evidence="16">
    <location>
        <position position="102"/>
    </location>
    <ligand>
        <name>Zn(2+)</name>
        <dbReference type="ChEBI" id="CHEBI:29105"/>
        <note>catalytic</note>
    </ligand>
</feature>
<dbReference type="AlphaFoldDB" id="A0A4P7IK19"/>
<keyword evidence="12" id="KW-0129">CBS domain</keyword>
<dbReference type="GO" id="GO:0006508">
    <property type="term" value="P:proteolysis"/>
    <property type="evidence" value="ECO:0007669"/>
    <property type="project" value="UniProtKB-KW"/>
</dbReference>
<dbReference type="SUPFAM" id="SSF54631">
    <property type="entry name" value="CBS-domain pair"/>
    <property type="match status" value="1"/>
</dbReference>
<evidence type="ECO:0000256" key="2">
    <source>
        <dbReference type="ARBA" id="ARBA00007931"/>
    </source>
</evidence>
<feature type="domain" description="Peptidase M50" evidence="18">
    <location>
        <begin position="91"/>
        <end position="164"/>
    </location>
</feature>
<dbReference type="Gene3D" id="3.10.580.10">
    <property type="entry name" value="CBS-domain"/>
    <property type="match status" value="1"/>
</dbReference>
<keyword evidence="9 14" id="KW-0862">Zinc</keyword>
<keyword evidence="10 14" id="KW-1133">Transmembrane helix</keyword>
<feature type="compositionally biased region" description="Basic and acidic residues" evidence="17">
    <location>
        <begin position="1"/>
        <end position="14"/>
    </location>
</feature>
<keyword evidence="4 14" id="KW-0645">Protease</keyword>
<evidence type="ECO:0000256" key="11">
    <source>
        <dbReference type="ARBA" id="ARBA00023049"/>
    </source>
</evidence>
<feature type="transmembrane region" description="Helical" evidence="14">
    <location>
        <begin position="143"/>
        <end position="165"/>
    </location>
</feature>
<dbReference type="OrthoDB" id="9781963at2"/>
<dbReference type="PANTHER" id="PTHR39188:SF3">
    <property type="entry name" value="STAGE IV SPORULATION PROTEIN FB"/>
    <property type="match status" value="1"/>
</dbReference>
<evidence type="ECO:0000256" key="12">
    <source>
        <dbReference type="ARBA" id="ARBA00023122"/>
    </source>
</evidence>
<dbReference type="Pfam" id="PF02163">
    <property type="entry name" value="Peptidase_M50"/>
    <property type="match status" value="2"/>
</dbReference>
<feature type="binding site" evidence="16">
    <location>
        <position position="197"/>
    </location>
    <ligand>
        <name>Zn(2+)</name>
        <dbReference type="ChEBI" id="CHEBI:29105"/>
        <note>catalytic</note>
    </ligand>
</feature>
<reference evidence="19 20" key="1">
    <citation type="submission" date="2019-03" db="EMBL/GenBank/DDBJ databases">
        <title>Three New Species of Nocardioides, Nocardioides euryhalodurans sp. nov., Nocardioides seonyuensis sp. nov. and Nocardioides eburneoflavus sp. nov. Iolated from Soil.</title>
        <authorList>
            <person name="Roh S.G."/>
            <person name="Lee C."/>
            <person name="Kim M.-K."/>
            <person name="Kim S.B."/>
        </authorList>
    </citation>
    <scope>NUCLEOTIDE SEQUENCE [LARGE SCALE GENOMIC DNA]</scope>
    <source>
        <strain evidence="19 20">MMS17-SY207-3</strain>
    </source>
</reference>
<name>A0A4P7IK19_9ACTN</name>
<feature type="transmembrane region" description="Helical" evidence="14">
    <location>
        <begin position="82"/>
        <end position="101"/>
    </location>
</feature>
<evidence type="ECO:0000256" key="7">
    <source>
        <dbReference type="ARBA" id="ARBA00022737"/>
    </source>
</evidence>
<evidence type="ECO:0000313" key="19">
    <source>
        <dbReference type="EMBL" id="QBX57090.1"/>
    </source>
</evidence>
<dbReference type="InterPro" id="IPR016483">
    <property type="entry name" value="UCP006404_Pept_M50_CBS"/>
</dbReference>
<dbReference type="GO" id="GO:0005886">
    <property type="term" value="C:plasma membrane"/>
    <property type="evidence" value="ECO:0007669"/>
    <property type="project" value="UniProtKB-SubCell"/>
</dbReference>
<keyword evidence="6 14" id="KW-0479">Metal-binding</keyword>
<evidence type="ECO:0000313" key="20">
    <source>
        <dbReference type="Proteomes" id="UP000294853"/>
    </source>
</evidence>
<organism evidence="19 20">
    <name type="scientific">Nocardioides seonyuensis</name>
    <dbReference type="NCBI Taxonomy" id="2518371"/>
    <lineage>
        <taxon>Bacteria</taxon>
        <taxon>Bacillati</taxon>
        <taxon>Actinomycetota</taxon>
        <taxon>Actinomycetes</taxon>
        <taxon>Propionibacteriales</taxon>
        <taxon>Nocardioidaceae</taxon>
        <taxon>Nocardioides</taxon>
    </lineage>
</organism>
<dbReference type="CDD" id="cd06164">
    <property type="entry name" value="S2P-M50_SpoIVFB_CBS"/>
    <property type="match status" value="1"/>
</dbReference>
<feature type="binding site" evidence="16">
    <location>
        <position position="106"/>
    </location>
    <ligand>
        <name>Zn(2+)</name>
        <dbReference type="ChEBI" id="CHEBI:29105"/>
        <note>catalytic</note>
    </ligand>
</feature>
<dbReference type="EMBL" id="CP038436">
    <property type="protein sequence ID" value="QBX57090.1"/>
    <property type="molecule type" value="Genomic_DNA"/>
</dbReference>
<sequence length="406" mass="43155">MSRETLGEPTDRRGGVGYASRVPDDDPSDQGVTRPARPRGTLRIGTIAGIDVLITSSWFLVAVLIAVAIGPRIEQVQPGMGVWKYVAGLVFAVLLYLSVLLHEASHAVVAQRFGYGVTSITLHFLGGMTEIDRGSRRPRHEFWIAVVGPLTSIAFGVAAIGLWFVTPDGLVRVAVEGLAGANLVIGVLNLVPGLPLDGGRVLKALVWGASGDQHRATLVAGWGGRLAALALLSWPLVQEQATGVETTLFDLVLVMVLALFLWTGATAAMAHARLRRRLPALEARPLARRTLTVPEDLPLAEAVRRAQDAHAGSIVTVTGSGAPLGIVNESSVNAMPVERRPWVAVSAVTRTLEEGLTLPAALSGEELVLAISRRPSEEYLLVEDDGSIYGVLSTADVDRAFREAAH</sequence>
<keyword evidence="8 14" id="KW-0378">Hydrolase</keyword>
<keyword evidence="7" id="KW-0677">Repeat</keyword>
<dbReference type="GO" id="GO:0046872">
    <property type="term" value="F:metal ion binding"/>
    <property type="evidence" value="ECO:0007669"/>
    <property type="project" value="UniProtKB-UniRule"/>
</dbReference>
<evidence type="ECO:0000256" key="13">
    <source>
        <dbReference type="ARBA" id="ARBA00023136"/>
    </source>
</evidence>
<dbReference type="InterPro" id="IPR046342">
    <property type="entry name" value="CBS_dom_sf"/>
</dbReference>
<feature type="transmembrane region" description="Helical" evidence="14">
    <location>
        <begin position="44"/>
        <end position="70"/>
    </location>
</feature>
<evidence type="ECO:0000256" key="14">
    <source>
        <dbReference type="PIRNR" id="PIRNR006404"/>
    </source>
</evidence>
<feature type="region of interest" description="Disordered" evidence="17">
    <location>
        <begin position="1"/>
        <end position="36"/>
    </location>
</feature>
<feature type="transmembrane region" description="Helical" evidence="14">
    <location>
        <begin position="216"/>
        <end position="236"/>
    </location>
</feature>
<evidence type="ECO:0000256" key="1">
    <source>
        <dbReference type="ARBA" id="ARBA00004651"/>
    </source>
</evidence>
<dbReference type="InterPro" id="IPR008915">
    <property type="entry name" value="Peptidase_M50"/>
</dbReference>
<comment type="similarity">
    <text evidence="2 14">Belongs to the peptidase M50B family.</text>
</comment>
<dbReference type="Proteomes" id="UP000294853">
    <property type="component" value="Chromosome"/>
</dbReference>
<evidence type="ECO:0000256" key="9">
    <source>
        <dbReference type="ARBA" id="ARBA00022833"/>
    </source>
</evidence>